<evidence type="ECO:0000256" key="1">
    <source>
        <dbReference type="SAM" id="MobiDB-lite"/>
    </source>
</evidence>
<gene>
    <name evidence="2" type="ORF">SAMN05414137_1572</name>
</gene>
<organism evidence="2 3">
    <name type="scientific">Streptacidiphilus jiangxiensis</name>
    <dbReference type="NCBI Taxonomy" id="235985"/>
    <lineage>
        <taxon>Bacteria</taxon>
        <taxon>Bacillati</taxon>
        <taxon>Actinomycetota</taxon>
        <taxon>Actinomycetes</taxon>
        <taxon>Kitasatosporales</taxon>
        <taxon>Streptomycetaceae</taxon>
        <taxon>Streptacidiphilus</taxon>
    </lineage>
</organism>
<dbReference type="EMBL" id="FOAZ01000057">
    <property type="protein sequence ID" value="SEM77577.1"/>
    <property type="molecule type" value="Genomic_DNA"/>
</dbReference>
<feature type="region of interest" description="Disordered" evidence="1">
    <location>
        <begin position="1"/>
        <end position="42"/>
    </location>
</feature>
<accession>A0A1H8B6V4</accession>
<dbReference type="eggNOG" id="ENOG5031UTI">
    <property type="taxonomic scope" value="Bacteria"/>
</dbReference>
<evidence type="ECO:0000313" key="3">
    <source>
        <dbReference type="Proteomes" id="UP000183015"/>
    </source>
</evidence>
<evidence type="ECO:0000313" key="2">
    <source>
        <dbReference type="EMBL" id="SEM77577.1"/>
    </source>
</evidence>
<dbReference type="OrthoDB" id="5198723at2"/>
<keyword evidence="3" id="KW-1185">Reference proteome</keyword>
<dbReference type="AlphaFoldDB" id="A0A1H8B6V4"/>
<name>A0A1H8B6V4_STRJI</name>
<dbReference type="STRING" id="235985.SAMN05414137_1572"/>
<reference evidence="3" key="1">
    <citation type="submission" date="2016-10" db="EMBL/GenBank/DDBJ databases">
        <authorList>
            <person name="Varghese N."/>
        </authorList>
    </citation>
    <scope>NUCLEOTIDE SEQUENCE [LARGE SCALE GENOMIC DNA]</scope>
    <source>
        <strain evidence="3">DSM 45096 / BCRC 16803 / CGMCC 4.1857 / CIP 109030 / JCM 12277 / KCTC 19219 / NBRC 100920 / 33214</strain>
    </source>
</reference>
<sequence length="134" mass="13982">MTTTDRATASGAFEPEDDGTPDIDDIALDIGRDDPLSPADQADADRLVALAEELGLEETDLDEAVHDAASHYASDSSNDQGAADLPLGEALHEVAGLRAAEINNGGLDSQIHYLVGQYGTKETEAMIRSVVGSS</sequence>
<dbReference type="RefSeq" id="WP_042449464.1">
    <property type="nucleotide sequence ID" value="NZ_BBPN01000016.1"/>
</dbReference>
<proteinExistence type="predicted"/>
<dbReference type="Proteomes" id="UP000183015">
    <property type="component" value="Unassembled WGS sequence"/>
</dbReference>
<feature type="compositionally biased region" description="Acidic residues" evidence="1">
    <location>
        <begin position="14"/>
        <end position="27"/>
    </location>
</feature>
<protein>
    <submittedName>
        <fullName evidence="2">Uncharacterized protein</fullName>
    </submittedName>
</protein>